<feature type="compositionally biased region" description="Low complexity" evidence="1">
    <location>
        <begin position="80"/>
        <end position="97"/>
    </location>
</feature>
<feature type="region of interest" description="Disordered" evidence="1">
    <location>
        <begin position="76"/>
        <end position="97"/>
    </location>
</feature>
<dbReference type="InterPro" id="IPR029055">
    <property type="entry name" value="Ntn_hydrolases_N"/>
</dbReference>
<reference evidence="2" key="1">
    <citation type="submission" date="2021-01" db="EMBL/GenBank/DDBJ databases">
        <title>Genome sequence of Phenylobacterium sp. 20VBR1 isolated from a valley glaceir, Ny-Alesund, Svalbard.</title>
        <authorList>
            <person name="Thomas F.A."/>
            <person name="Krishnan K.P."/>
            <person name="Sinha R.K."/>
        </authorList>
    </citation>
    <scope>NUCLEOTIDE SEQUENCE</scope>
    <source>
        <strain evidence="2">20VBR1</strain>
    </source>
</reference>
<proteinExistence type="predicted"/>
<dbReference type="InterPro" id="IPR002692">
    <property type="entry name" value="S45"/>
</dbReference>
<dbReference type="EMBL" id="CP068570">
    <property type="protein sequence ID" value="QQZ51174.1"/>
    <property type="molecule type" value="Genomic_DNA"/>
</dbReference>
<dbReference type="AlphaFoldDB" id="A0A974P504"/>
<sequence>MELRFTRHGPVLKTEGGKAFAIRTVWSQPGTSAYFGSTGYMQAQDWAGFKAALAGWGRLRESGLCRHLWPHRLGGGRHGPGAAQLGRADAGAGRRAL</sequence>
<dbReference type="Pfam" id="PF01804">
    <property type="entry name" value="Penicil_amidase"/>
    <property type="match status" value="1"/>
</dbReference>
<gene>
    <name evidence="2" type="ORF">JKL49_08635</name>
</gene>
<dbReference type="SUPFAM" id="SSF56235">
    <property type="entry name" value="N-terminal nucleophile aminohydrolases (Ntn hydrolases)"/>
    <property type="match status" value="1"/>
</dbReference>
<accession>A0A974P504</accession>
<name>A0A974P504_9CAUL</name>
<evidence type="ECO:0000313" key="2">
    <source>
        <dbReference type="EMBL" id="QQZ51174.1"/>
    </source>
</evidence>
<protein>
    <submittedName>
        <fullName evidence="2">Penicillin acylase family protein</fullName>
    </submittedName>
</protein>
<evidence type="ECO:0000256" key="1">
    <source>
        <dbReference type="SAM" id="MobiDB-lite"/>
    </source>
</evidence>
<organism evidence="2">
    <name type="scientific">Phenylobacterium glaciei</name>
    <dbReference type="NCBI Taxonomy" id="2803784"/>
    <lineage>
        <taxon>Bacteria</taxon>
        <taxon>Pseudomonadati</taxon>
        <taxon>Pseudomonadota</taxon>
        <taxon>Alphaproteobacteria</taxon>
        <taxon>Caulobacterales</taxon>
        <taxon>Caulobacteraceae</taxon>
        <taxon>Phenylobacterium</taxon>
    </lineage>
</organism>
<dbReference type="GO" id="GO:0017000">
    <property type="term" value="P:antibiotic biosynthetic process"/>
    <property type="evidence" value="ECO:0007669"/>
    <property type="project" value="InterPro"/>
</dbReference>
<dbReference type="GO" id="GO:0016787">
    <property type="term" value="F:hydrolase activity"/>
    <property type="evidence" value="ECO:0007669"/>
    <property type="project" value="InterPro"/>
</dbReference>